<evidence type="ECO:0000313" key="2">
    <source>
        <dbReference type="Proteomes" id="UP000001312"/>
    </source>
</evidence>
<gene>
    <name evidence="1" type="ORF">SS1G_00689</name>
</gene>
<dbReference type="RefSeq" id="XP_001598600.1">
    <property type="nucleotide sequence ID" value="XM_001598550.1"/>
</dbReference>
<reference evidence="2" key="1">
    <citation type="journal article" date="2011" name="PLoS Genet.">
        <title>Genomic analysis of the necrotrophic fungal pathogens Sclerotinia sclerotiorum and Botrytis cinerea.</title>
        <authorList>
            <person name="Amselem J."/>
            <person name="Cuomo C.A."/>
            <person name="van Kan J.A."/>
            <person name="Viaud M."/>
            <person name="Benito E.P."/>
            <person name="Couloux A."/>
            <person name="Coutinho P.M."/>
            <person name="de Vries R.P."/>
            <person name="Dyer P.S."/>
            <person name="Fillinger S."/>
            <person name="Fournier E."/>
            <person name="Gout L."/>
            <person name="Hahn M."/>
            <person name="Kohn L."/>
            <person name="Lapalu N."/>
            <person name="Plummer K.M."/>
            <person name="Pradier J.M."/>
            <person name="Quevillon E."/>
            <person name="Sharon A."/>
            <person name="Simon A."/>
            <person name="ten Have A."/>
            <person name="Tudzynski B."/>
            <person name="Tudzynski P."/>
            <person name="Wincker P."/>
            <person name="Andrew M."/>
            <person name="Anthouard V."/>
            <person name="Beever R.E."/>
            <person name="Beffa R."/>
            <person name="Benoit I."/>
            <person name="Bouzid O."/>
            <person name="Brault B."/>
            <person name="Chen Z."/>
            <person name="Choquer M."/>
            <person name="Collemare J."/>
            <person name="Cotton P."/>
            <person name="Danchin E.G."/>
            <person name="Da Silva C."/>
            <person name="Gautier A."/>
            <person name="Giraud C."/>
            <person name="Giraud T."/>
            <person name="Gonzalez C."/>
            <person name="Grossetete S."/>
            <person name="Guldener U."/>
            <person name="Henrissat B."/>
            <person name="Howlett B.J."/>
            <person name="Kodira C."/>
            <person name="Kretschmer M."/>
            <person name="Lappartient A."/>
            <person name="Leroch M."/>
            <person name="Levis C."/>
            <person name="Mauceli E."/>
            <person name="Neuveglise C."/>
            <person name="Oeser B."/>
            <person name="Pearson M."/>
            <person name="Poulain J."/>
            <person name="Poussereau N."/>
            <person name="Quesneville H."/>
            <person name="Rascle C."/>
            <person name="Schumacher J."/>
            <person name="Segurens B."/>
            <person name="Sexton A."/>
            <person name="Silva E."/>
            <person name="Sirven C."/>
            <person name="Soanes D.M."/>
            <person name="Talbot N.J."/>
            <person name="Templeton M."/>
            <person name="Yandava C."/>
            <person name="Yarden O."/>
            <person name="Zeng Q."/>
            <person name="Rollins J.A."/>
            <person name="Lebrun M.H."/>
            <person name="Dickman M."/>
        </authorList>
    </citation>
    <scope>NUCLEOTIDE SEQUENCE [LARGE SCALE GENOMIC DNA]</scope>
    <source>
        <strain evidence="2">ATCC 18683 / 1980 / Ss-1</strain>
    </source>
</reference>
<accession>A7E5W4</accession>
<sequence>MTCYHWQGKQRHMQLFKITLNVWTIVPEHELPRCMSFWVRFHVLINRMRTQIASINTSQLTSLVMALRVACWDLHIPQCTAAFNATTFDIDKVESHRSKNFIVISG</sequence>
<dbReference type="AlphaFoldDB" id="A7E5W4"/>
<dbReference type="InParanoid" id="A7E5W4"/>
<dbReference type="EMBL" id="CH476621">
    <property type="protein sequence ID" value="EDN91286.1"/>
    <property type="molecule type" value="Genomic_DNA"/>
</dbReference>
<dbReference type="GeneID" id="5494909"/>
<dbReference type="Proteomes" id="UP000001312">
    <property type="component" value="Unassembled WGS sequence"/>
</dbReference>
<organism evidence="1 2">
    <name type="scientific">Sclerotinia sclerotiorum (strain ATCC 18683 / 1980 / Ss-1)</name>
    <name type="common">White mold</name>
    <name type="synonym">Whetzelinia sclerotiorum</name>
    <dbReference type="NCBI Taxonomy" id="665079"/>
    <lineage>
        <taxon>Eukaryota</taxon>
        <taxon>Fungi</taxon>
        <taxon>Dikarya</taxon>
        <taxon>Ascomycota</taxon>
        <taxon>Pezizomycotina</taxon>
        <taxon>Leotiomycetes</taxon>
        <taxon>Helotiales</taxon>
        <taxon>Sclerotiniaceae</taxon>
        <taxon>Sclerotinia</taxon>
    </lineage>
</organism>
<name>A7E5W4_SCLS1</name>
<dbReference type="HOGENOM" id="CLU_2224783_0_0_1"/>
<dbReference type="KEGG" id="ssl:SS1G_00689"/>
<protein>
    <submittedName>
        <fullName evidence="1">Uncharacterized protein</fullName>
    </submittedName>
</protein>
<evidence type="ECO:0000313" key="1">
    <source>
        <dbReference type="EMBL" id="EDN91286.1"/>
    </source>
</evidence>
<proteinExistence type="predicted"/>
<keyword evidence="2" id="KW-1185">Reference proteome</keyword>